<dbReference type="PANTHER" id="PTHR12143:SF19">
    <property type="entry name" value="PEPTIDE-N(4)-(N-ACETYL-BETA-GLUCOSAMINYL)ASPARAGINE AMIDASE"/>
    <property type="match status" value="1"/>
</dbReference>
<dbReference type="SMART" id="SM00460">
    <property type="entry name" value="TGc"/>
    <property type="match status" value="1"/>
</dbReference>
<dbReference type="Gene3D" id="2.60.120.1020">
    <property type="entry name" value="Peptide N glycanase, PAW domain"/>
    <property type="match status" value="1"/>
</dbReference>
<feature type="domain" description="PAW" evidence="15">
    <location>
        <begin position="375"/>
        <end position="573"/>
    </location>
</feature>
<evidence type="ECO:0000256" key="9">
    <source>
        <dbReference type="ARBA" id="ARBA00022801"/>
    </source>
</evidence>
<dbReference type="FunFam" id="2.60.120.1020:FF:000001">
    <property type="entry name" value="Peptide-N(4)-(N-acetyl-beta-glucosaminyl)asparagine amidase"/>
    <property type="match status" value="1"/>
</dbReference>
<dbReference type="SUPFAM" id="SSF54001">
    <property type="entry name" value="Cysteine proteinases"/>
    <property type="match status" value="1"/>
</dbReference>
<keyword evidence="8" id="KW-0479">Metal-binding</keyword>
<dbReference type="GO" id="GO:0005829">
    <property type="term" value="C:cytosol"/>
    <property type="evidence" value="ECO:0007669"/>
    <property type="project" value="TreeGrafter"/>
</dbReference>
<evidence type="ECO:0000256" key="4">
    <source>
        <dbReference type="ARBA" id="ARBA00009390"/>
    </source>
</evidence>
<dbReference type="Pfam" id="PF01841">
    <property type="entry name" value="Transglut_core"/>
    <property type="match status" value="1"/>
</dbReference>
<feature type="region of interest" description="Disordered" evidence="14">
    <location>
        <begin position="33"/>
        <end position="64"/>
    </location>
</feature>
<keyword evidence="9 16" id="KW-0378">Hydrolase</keyword>
<dbReference type="SUPFAM" id="SSF49785">
    <property type="entry name" value="Galactose-binding domain-like"/>
    <property type="match status" value="1"/>
</dbReference>
<evidence type="ECO:0000256" key="11">
    <source>
        <dbReference type="ARBA" id="ARBA00024870"/>
    </source>
</evidence>
<name>A0A812CGP5_ACAPH</name>
<evidence type="ECO:0000259" key="15">
    <source>
        <dbReference type="PROSITE" id="PS51398"/>
    </source>
</evidence>
<evidence type="ECO:0000256" key="2">
    <source>
        <dbReference type="ARBA" id="ARBA00001947"/>
    </source>
</evidence>
<dbReference type="InterPro" id="IPR006588">
    <property type="entry name" value="Peptide_N_glycanase_PAW_dom"/>
</dbReference>
<dbReference type="Proteomes" id="UP000597762">
    <property type="component" value="Unassembled WGS sequence"/>
</dbReference>
<dbReference type="OrthoDB" id="409136at2759"/>
<dbReference type="InterPro" id="IPR002931">
    <property type="entry name" value="Transglutaminase-like"/>
</dbReference>
<protein>
    <recommendedName>
        <fullName evidence="6">Peptide-N(4)-(N-acetyl-beta-glucosaminyl)asparagine amidase</fullName>
        <ecNumber evidence="5">3.5.1.52</ecNumber>
    </recommendedName>
    <alternativeName>
        <fullName evidence="12">Peptide:N-glycanase</fullName>
    </alternativeName>
</protein>
<reference evidence="16" key="1">
    <citation type="submission" date="2021-01" db="EMBL/GenBank/DDBJ databases">
        <authorList>
            <person name="Li R."/>
            <person name="Bekaert M."/>
        </authorList>
    </citation>
    <scope>NUCLEOTIDE SEQUENCE</scope>
    <source>
        <strain evidence="16">Farmed</strain>
    </source>
</reference>
<evidence type="ECO:0000256" key="1">
    <source>
        <dbReference type="ARBA" id="ARBA00001650"/>
    </source>
</evidence>
<evidence type="ECO:0000256" key="10">
    <source>
        <dbReference type="ARBA" id="ARBA00022833"/>
    </source>
</evidence>
<dbReference type="InterPro" id="IPR050883">
    <property type="entry name" value="PNGase"/>
</dbReference>
<sequence>MGFQEDGEYLTLPEKDPLDDLTEIQDQLNNLVDNKSSTENNSESNSTEKIQHSSHLQTSSQQQCESKTDINFPSISTENCSLEVSMFYSSLVSTIKNVRQYENPELLQKAQNIIPVNKLRETAKIKFNMLKNSQDGISDQTSNFSIEDCLLIGLLDWFKNKFFKWVDSPICTFCQCSEVQRKGTDIPLPEEAKWQTRNVELYTCTLCDTVVRFPRYNHPGKLLETREGRCGEWANCFTLCCRALGFEARFVVSWKDHVWTEVFSTSQDRWLHCDPCENVCDKPLLYELGWGVKINYIIAFSVDEIQDVTWRYSCKHHEVKQNRTKVQESWLISTLENLRTILQQNLPPERKDKLASRQMKELVEFMMPKSADSKGLSGRTTGSLAWRLGRGEIQNHIPYIFKPDNKEQEVKALCVNYSCSKDLYIRANAQIKEIKHWTSAAFLVKDIIRKEEQDWKMVYLARQEGTDDATISWKFDISDCDMTIRQLEVFADSNTFSTGKIVWEVQEDKGDTHILKAGEKSVLDSVKGCRWVTLTAKLNGGEGTVAWQHTQLFRQELQGTEFPLQITIHLQNA</sequence>
<dbReference type="InterPro" id="IPR008979">
    <property type="entry name" value="Galactose-bd-like_sf"/>
</dbReference>
<keyword evidence="17" id="KW-1185">Reference proteome</keyword>
<evidence type="ECO:0000256" key="12">
    <source>
        <dbReference type="ARBA" id="ARBA00032901"/>
    </source>
</evidence>
<dbReference type="InterPro" id="IPR038765">
    <property type="entry name" value="Papain-like_cys_pep_sf"/>
</dbReference>
<dbReference type="GO" id="GO:0006516">
    <property type="term" value="P:glycoprotein catabolic process"/>
    <property type="evidence" value="ECO:0007669"/>
    <property type="project" value="InterPro"/>
</dbReference>
<evidence type="ECO:0000256" key="5">
    <source>
        <dbReference type="ARBA" id="ARBA00012158"/>
    </source>
</evidence>
<evidence type="ECO:0000256" key="14">
    <source>
        <dbReference type="SAM" id="MobiDB-lite"/>
    </source>
</evidence>
<comment type="catalytic activity">
    <reaction evidence="1">
        <text>Hydrolysis of an N(4)-(acetyl-beta-D-glucosaminyl)asparagine residue in which the glucosamine residue may be further glycosylated, to yield a (substituted) N-acetyl-beta-D-glucosaminylamine and a peptide containing an aspartate residue.</text>
        <dbReference type="EC" id="3.5.1.52"/>
    </reaction>
</comment>
<comment type="subcellular location">
    <subcellularLocation>
        <location evidence="3">Cytoplasm</location>
    </subcellularLocation>
</comment>
<evidence type="ECO:0000313" key="16">
    <source>
        <dbReference type="EMBL" id="CAE1271541.1"/>
    </source>
</evidence>
<dbReference type="EMBL" id="CAHIKZ030001660">
    <property type="protein sequence ID" value="CAE1271541.1"/>
    <property type="molecule type" value="Genomic_DNA"/>
</dbReference>
<dbReference type="GO" id="GO:0000224">
    <property type="term" value="F:peptide-N4-(N-acetyl-beta-glucosaminyl)asparagine amidase activity"/>
    <property type="evidence" value="ECO:0007669"/>
    <property type="project" value="UniProtKB-EC"/>
</dbReference>
<accession>A0A812CGP5</accession>
<comment type="similarity">
    <text evidence="4 13">Belongs to the transglutaminase-like superfamily. PNGase family.</text>
</comment>
<comment type="cofactor">
    <cofactor evidence="2">
        <name>Zn(2+)</name>
        <dbReference type="ChEBI" id="CHEBI:29105"/>
    </cofactor>
</comment>
<evidence type="ECO:0000256" key="6">
    <source>
        <dbReference type="ARBA" id="ARBA00018546"/>
    </source>
</evidence>
<keyword evidence="7" id="KW-0963">Cytoplasm</keyword>
<dbReference type="PANTHER" id="PTHR12143">
    <property type="entry name" value="PEPTIDE N-GLYCANASE PNGASE -RELATED"/>
    <property type="match status" value="1"/>
</dbReference>
<dbReference type="GO" id="GO:0005634">
    <property type="term" value="C:nucleus"/>
    <property type="evidence" value="ECO:0007669"/>
    <property type="project" value="TreeGrafter"/>
</dbReference>
<evidence type="ECO:0000256" key="7">
    <source>
        <dbReference type="ARBA" id="ARBA00022490"/>
    </source>
</evidence>
<dbReference type="Gene3D" id="3.10.620.30">
    <property type="match status" value="1"/>
</dbReference>
<gene>
    <name evidence="16" type="ORF">SPHA_37265</name>
</gene>
<keyword evidence="10" id="KW-0862">Zinc</keyword>
<dbReference type="PROSITE" id="PS51398">
    <property type="entry name" value="PAW"/>
    <property type="match status" value="1"/>
</dbReference>
<evidence type="ECO:0000256" key="3">
    <source>
        <dbReference type="ARBA" id="ARBA00004496"/>
    </source>
</evidence>
<comment type="caution">
    <text evidence="16">The sequence shown here is derived from an EMBL/GenBank/DDBJ whole genome shotgun (WGS) entry which is preliminary data.</text>
</comment>
<evidence type="ECO:0000256" key="13">
    <source>
        <dbReference type="PROSITE-ProRule" id="PRU00731"/>
    </source>
</evidence>
<dbReference type="GO" id="GO:0046872">
    <property type="term" value="F:metal ion binding"/>
    <property type="evidence" value="ECO:0007669"/>
    <property type="project" value="UniProtKB-KW"/>
</dbReference>
<dbReference type="Gene3D" id="2.20.25.10">
    <property type="match status" value="1"/>
</dbReference>
<dbReference type="EC" id="3.5.1.52" evidence="5"/>
<dbReference type="InterPro" id="IPR038680">
    <property type="entry name" value="PAW_sf"/>
</dbReference>
<proteinExistence type="inferred from homology"/>
<dbReference type="Pfam" id="PF04721">
    <property type="entry name" value="PAW"/>
    <property type="match status" value="1"/>
</dbReference>
<evidence type="ECO:0000256" key="8">
    <source>
        <dbReference type="ARBA" id="ARBA00022723"/>
    </source>
</evidence>
<feature type="compositionally biased region" description="Low complexity" evidence="14">
    <location>
        <begin position="34"/>
        <end position="63"/>
    </location>
</feature>
<dbReference type="AlphaFoldDB" id="A0A812CGP5"/>
<organism evidence="16 17">
    <name type="scientific">Acanthosepion pharaonis</name>
    <name type="common">Pharaoh cuttlefish</name>
    <name type="synonym">Sepia pharaonis</name>
    <dbReference type="NCBI Taxonomy" id="158019"/>
    <lineage>
        <taxon>Eukaryota</taxon>
        <taxon>Metazoa</taxon>
        <taxon>Spiralia</taxon>
        <taxon>Lophotrochozoa</taxon>
        <taxon>Mollusca</taxon>
        <taxon>Cephalopoda</taxon>
        <taxon>Coleoidea</taxon>
        <taxon>Decapodiformes</taxon>
        <taxon>Sepiida</taxon>
        <taxon>Sepiina</taxon>
        <taxon>Sepiidae</taxon>
        <taxon>Acanthosepion</taxon>
    </lineage>
</organism>
<comment type="function">
    <text evidence="11">Specifically deglycosylates the denatured form of N-linked glycoproteins in the cytoplasm and assists their proteasome-mediated degradation. Cleaves the beta-aspartyl-glucosamine (GlcNAc) of the glycan and the amide side chain of Asn, converting Asn to Asp. Prefers proteins containing high-mannose over those bearing complex type oligosaccharides. Can recognize misfolded proteins in the endoplasmic reticulum that are exported to the cytosol to be destroyed and deglycosylate them, while it has no activity toward native proteins. Deglycosylation is a prerequisite for subsequent proteasome-mediated degradation of some, but not all, misfolded glycoproteins.</text>
</comment>
<evidence type="ECO:0000313" key="17">
    <source>
        <dbReference type="Proteomes" id="UP000597762"/>
    </source>
</evidence>